<dbReference type="InterPro" id="IPR027417">
    <property type="entry name" value="P-loop_NTPase"/>
</dbReference>
<evidence type="ECO:0000256" key="7">
    <source>
        <dbReference type="ARBA" id="ARBA00023180"/>
    </source>
</evidence>
<keyword evidence="11" id="KW-1185">Reference proteome</keyword>
<gene>
    <name evidence="10" type="ORF">DPX16_13951</name>
</gene>
<keyword evidence="3 9" id="KW-0732">Signal</keyword>
<feature type="chain" id="PRO_5018241584" description="Torsin family 2 member A" evidence="9">
    <location>
        <begin position="17"/>
        <end position="386"/>
    </location>
</feature>
<comment type="similarity">
    <text evidence="2">Belongs to the ClpA/ClpB family. Torsin subfamily.</text>
</comment>
<dbReference type="GO" id="GO:0005788">
    <property type="term" value="C:endoplasmic reticulum lumen"/>
    <property type="evidence" value="ECO:0007669"/>
    <property type="project" value="UniProtKB-SubCell"/>
</dbReference>
<proteinExistence type="inferred from homology"/>
<keyword evidence="4" id="KW-0547">Nucleotide-binding</keyword>
<evidence type="ECO:0000256" key="1">
    <source>
        <dbReference type="ARBA" id="ARBA00004319"/>
    </source>
</evidence>
<reference evidence="10 11" key="1">
    <citation type="submission" date="2018-10" db="EMBL/GenBank/DDBJ databases">
        <title>Genome assembly for a Yunnan-Guizhou Plateau 3E fish, Anabarilius grahami (Regan), and its evolutionary and genetic applications.</title>
        <authorList>
            <person name="Jiang W."/>
        </authorList>
    </citation>
    <scope>NUCLEOTIDE SEQUENCE [LARGE SCALE GENOMIC DNA]</scope>
    <source>
        <strain evidence="10">AG-KIZ</strain>
        <tissue evidence="10">Muscle</tissue>
    </source>
</reference>
<dbReference type="InterPro" id="IPR010448">
    <property type="entry name" value="Torsin"/>
</dbReference>
<dbReference type="OrthoDB" id="19623at2759"/>
<dbReference type="GO" id="GO:0005635">
    <property type="term" value="C:nuclear envelope"/>
    <property type="evidence" value="ECO:0007669"/>
    <property type="project" value="TreeGrafter"/>
</dbReference>
<evidence type="ECO:0000256" key="5">
    <source>
        <dbReference type="ARBA" id="ARBA00022824"/>
    </source>
</evidence>
<evidence type="ECO:0000256" key="4">
    <source>
        <dbReference type="ARBA" id="ARBA00022741"/>
    </source>
</evidence>
<comment type="subcellular location">
    <subcellularLocation>
        <location evidence="1">Endoplasmic reticulum lumen</location>
    </subcellularLocation>
</comment>
<evidence type="ECO:0000256" key="8">
    <source>
        <dbReference type="ARBA" id="ARBA00042469"/>
    </source>
</evidence>
<comment type="caution">
    <text evidence="10">The sequence shown here is derived from an EMBL/GenBank/DDBJ whole genome shotgun (WGS) entry which is preliminary data.</text>
</comment>
<dbReference type="Gene3D" id="3.40.50.300">
    <property type="entry name" value="P-loop containing nucleotide triphosphate hydrolases"/>
    <property type="match status" value="1"/>
</dbReference>
<evidence type="ECO:0000313" key="10">
    <source>
        <dbReference type="EMBL" id="ROL42544.1"/>
    </source>
</evidence>
<feature type="signal peptide" evidence="9">
    <location>
        <begin position="1"/>
        <end position="16"/>
    </location>
</feature>
<evidence type="ECO:0000256" key="6">
    <source>
        <dbReference type="ARBA" id="ARBA00022840"/>
    </source>
</evidence>
<dbReference type="Pfam" id="PF06309">
    <property type="entry name" value="Torsin"/>
    <property type="match status" value="1"/>
</dbReference>
<keyword evidence="7" id="KW-0325">Glycoprotein</keyword>
<dbReference type="GO" id="GO:0005524">
    <property type="term" value="F:ATP binding"/>
    <property type="evidence" value="ECO:0007669"/>
    <property type="project" value="UniProtKB-KW"/>
</dbReference>
<organism evidence="10 11">
    <name type="scientific">Anabarilius grahami</name>
    <name type="common">Kanglang fish</name>
    <name type="synonym">Barilius grahami</name>
    <dbReference type="NCBI Taxonomy" id="495550"/>
    <lineage>
        <taxon>Eukaryota</taxon>
        <taxon>Metazoa</taxon>
        <taxon>Chordata</taxon>
        <taxon>Craniata</taxon>
        <taxon>Vertebrata</taxon>
        <taxon>Euteleostomi</taxon>
        <taxon>Actinopterygii</taxon>
        <taxon>Neopterygii</taxon>
        <taxon>Teleostei</taxon>
        <taxon>Ostariophysi</taxon>
        <taxon>Cypriniformes</taxon>
        <taxon>Xenocyprididae</taxon>
        <taxon>Xenocypridinae</taxon>
        <taxon>Xenocypridinae incertae sedis</taxon>
        <taxon>Anabarilius</taxon>
    </lineage>
</organism>
<sequence length="386" mass="43259">MIFIIFLIYCTSLGTGFEIKSIFCSISESCDCDYKPDIKGLEWDLYKNVYGQHMVQDIVSEAVGKFLQNENPDRPLVLSFHGASGTGKSLVSSMIGRHIYGTAMGSPYIHQFVPTLHFPLANRVQQYRSDLKRWVERNLTACARSIFIFDEMEKMPPGVIDVLEPHLGPFHVLFQTNYRKAIYIFISTVGQEVVNKLALESRQAGRDREDIRPDELEESIADAVYNNKNSGFYHSRIITEKLITRFVPFLPLLRRHVERCAQRELCQRGECQRADVASSLDPRAPVHTLSKEAALAWPLAPSFGHLSPFCPKSGLKRHNITPSAGPLWPGYNGPPPPSTSVSTPLSPHFLPNHPIIGCLSLVNVPSHSADEAFICMARVRPELAAD</sequence>
<name>A0A3N0Y8S6_ANAGA</name>
<evidence type="ECO:0000256" key="9">
    <source>
        <dbReference type="SAM" id="SignalP"/>
    </source>
</evidence>
<dbReference type="EMBL" id="RJVU01049572">
    <property type="protein sequence ID" value="ROL42544.1"/>
    <property type="molecule type" value="Genomic_DNA"/>
</dbReference>
<dbReference type="GO" id="GO:0016887">
    <property type="term" value="F:ATP hydrolysis activity"/>
    <property type="evidence" value="ECO:0007669"/>
    <property type="project" value="InterPro"/>
</dbReference>
<dbReference type="Proteomes" id="UP000281406">
    <property type="component" value="Unassembled WGS sequence"/>
</dbReference>
<keyword evidence="5" id="KW-0256">Endoplasmic reticulum</keyword>
<accession>A0A3N0Y8S6</accession>
<evidence type="ECO:0000256" key="2">
    <source>
        <dbReference type="ARBA" id="ARBA00006235"/>
    </source>
</evidence>
<keyword evidence="6" id="KW-0067">ATP-binding</keyword>
<evidence type="ECO:0000256" key="3">
    <source>
        <dbReference type="ARBA" id="ARBA00022729"/>
    </source>
</evidence>
<dbReference type="FunFam" id="3.40.50.300:FF:002276">
    <property type="entry name" value="Torsin, putative"/>
    <property type="match status" value="1"/>
</dbReference>
<evidence type="ECO:0000313" key="11">
    <source>
        <dbReference type="Proteomes" id="UP000281406"/>
    </source>
</evidence>
<dbReference type="AlphaFoldDB" id="A0A3N0Y8S6"/>
<dbReference type="SUPFAM" id="SSF52540">
    <property type="entry name" value="P-loop containing nucleoside triphosphate hydrolases"/>
    <property type="match status" value="1"/>
</dbReference>
<protein>
    <recommendedName>
        <fullName evidence="8">Torsin family 2 member A</fullName>
    </recommendedName>
</protein>
<dbReference type="PANTHER" id="PTHR10760:SF4">
    <property type="entry name" value="TORSIN-2A"/>
    <property type="match status" value="1"/>
</dbReference>
<dbReference type="PANTHER" id="PTHR10760">
    <property type="entry name" value="TORSIN"/>
    <property type="match status" value="1"/>
</dbReference>